<keyword evidence="8 14" id="KW-0227">DNA damage</keyword>
<dbReference type="NCBIfam" id="TIGR01084">
    <property type="entry name" value="mutY"/>
    <property type="match status" value="1"/>
</dbReference>
<evidence type="ECO:0000256" key="6">
    <source>
        <dbReference type="ARBA" id="ARBA00022485"/>
    </source>
</evidence>
<name>A0A4R2SAD3_9FIRM</name>
<keyword evidence="6" id="KW-0004">4Fe-4S</keyword>
<dbReference type="CDD" id="cd03431">
    <property type="entry name" value="NUDIX_DNA_Glycosylase_C-MutY"/>
    <property type="match status" value="1"/>
</dbReference>
<dbReference type="SMART" id="SM00478">
    <property type="entry name" value="ENDO3c"/>
    <property type="match status" value="1"/>
</dbReference>
<dbReference type="GO" id="GO:0006298">
    <property type="term" value="P:mismatch repair"/>
    <property type="evidence" value="ECO:0007669"/>
    <property type="project" value="TreeGrafter"/>
</dbReference>
<dbReference type="SUPFAM" id="SSF48150">
    <property type="entry name" value="DNA-glycosylase"/>
    <property type="match status" value="1"/>
</dbReference>
<organism evidence="16 17">
    <name type="scientific">Heliophilum fasciatum</name>
    <dbReference type="NCBI Taxonomy" id="35700"/>
    <lineage>
        <taxon>Bacteria</taxon>
        <taxon>Bacillati</taxon>
        <taxon>Bacillota</taxon>
        <taxon>Clostridia</taxon>
        <taxon>Eubacteriales</taxon>
        <taxon>Heliobacteriaceae</taxon>
        <taxon>Heliophilum</taxon>
    </lineage>
</organism>
<dbReference type="Pfam" id="PF00730">
    <property type="entry name" value="HhH-GPD"/>
    <property type="match status" value="1"/>
</dbReference>
<evidence type="ECO:0000313" key="16">
    <source>
        <dbReference type="EMBL" id="TCP68175.1"/>
    </source>
</evidence>
<dbReference type="AlphaFoldDB" id="A0A4R2SAD3"/>
<evidence type="ECO:0000256" key="10">
    <source>
        <dbReference type="ARBA" id="ARBA00023004"/>
    </source>
</evidence>
<dbReference type="OrthoDB" id="9802365at2"/>
<dbReference type="RefSeq" id="WP_131918203.1">
    <property type="nucleotide sequence ID" value="NZ_JAOQNU010000004.1"/>
</dbReference>
<dbReference type="EMBL" id="SLXT01000004">
    <property type="protein sequence ID" value="TCP68175.1"/>
    <property type="molecule type" value="Genomic_DNA"/>
</dbReference>
<evidence type="ECO:0000256" key="13">
    <source>
        <dbReference type="ARBA" id="ARBA00023295"/>
    </source>
</evidence>
<dbReference type="InterPro" id="IPR003265">
    <property type="entry name" value="HhH-GPD_domain"/>
</dbReference>
<keyword evidence="17" id="KW-1185">Reference proteome</keyword>
<reference evidence="16 17" key="1">
    <citation type="submission" date="2019-03" db="EMBL/GenBank/DDBJ databases">
        <title>Genomic Encyclopedia of Type Strains, Phase IV (KMG-IV): sequencing the most valuable type-strain genomes for metagenomic binning, comparative biology and taxonomic classification.</title>
        <authorList>
            <person name="Goeker M."/>
        </authorList>
    </citation>
    <scope>NUCLEOTIDE SEQUENCE [LARGE SCALE GENOMIC DNA]</scope>
    <source>
        <strain evidence="16 17">DSM 11170</strain>
    </source>
</reference>
<evidence type="ECO:0000256" key="7">
    <source>
        <dbReference type="ARBA" id="ARBA00022723"/>
    </source>
</evidence>
<protein>
    <recommendedName>
        <fullName evidence="5 14">Adenine DNA glycosylase</fullName>
        <ecNumber evidence="4 14">3.2.2.31</ecNumber>
    </recommendedName>
</protein>
<dbReference type="GO" id="GO:0032357">
    <property type="term" value="F:oxidized purine DNA binding"/>
    <property type="evidence" value="ECO:0007669"/>
    <property type="project" value="TreeGrafter"/>
</dbReference>
<dbReference type="SUPFAM" id="SSF55811">
    <property type="entry name" value="Nudix"/>
    <property type="match status" value="1"/>
</dbReference>
<dbReference type="GO" id="GO:0006284">
    <property type="term" value="P:base-excision repair"/>
    <property type="evidence" value="ECO:0007669"/>
    <property type="project" value="UniProtKB-UniRule"/>
</dbReference>
<keyword evidence="11" id="KW-0411">Iron-sulfur</keyword>
<evidence type="ECO:0000259" key="15">
    <source>
        <dbReference type="SMART" id="SM00478"/>
    </source>
</evidence>
<dbReference type="GO" id="GO:0046872">
    <property type="term" value="F:metal ion binding"/>
    <property type="evidence" value="ECO:0007669"/>
    <property type="project" value="UniProtKB-UniRule"/>
</dbReference>
<dbReference type="InterPro" id="IPR005760">
    <property type="entry name" value="A/G_AdeGlyc_MutY"/>
</dbReference>
<dbReference type="InterPro" id="IPR015797">
    <property type="entry name" value="NUDIX_hydrolase-like_dom_sf"/>
</dbReference>
<evidence type="ECO:0000256" key="8">
    <source>
        <dbReference type="ARBA" id="ARBA00022763"/>
    </source>
</evidence>
<dbReference type="GO" id="GO:0051539">
    <property type="term" value="F:4 iron, 4 sulfur cluster binding"/>
    <property type="evidence" value="ECO:0007669"/>
    <property type="project" value="UniProtKB-UniRule"/>
</dbReference>
<dbReference type="InterPro" id="IPR004035">
    <property type="entry name" value="Endouclease-III_FeS-bd_BS"/>
</dbReference>
<gene>
    <name evidence="16" type="ORF">EDD73_10478</name>
</gene>
<evidence type="ECO:0000256" key="3">
    <source>
        <dbReference type="ARBA" id="ARBA00008343"/>
    </source>
</evidence>
<evidence type="ECO:0000256" key="11">
    <source>
        <dbReference type="ARBA" id="ARBA00023014"/>
    </source>
</evidence>
<evidence type="ECO:0000256" key="14">
    <source>
        <dbReference type="RuleBase" id="RU365096"/>
    </source>
</evidence>
<dbReference type="GO" id="GO:0034039">
    <property type="term" value="F:8-oxo-7,8-dihydroguanine DNA N-glycosylase activity"/>
    <property type="evidence" value="ECO:0007669"/>
    <property type="project" value="TreeGrafter"/>
</dbReference>
<comment type="function">
    <text evidence="2">Adenine glycosylase active on G-A mispairs. MutY also corrects error-prone DNA synthesis past GO lesions which are due to the oxidatively damaged form of guanine: 7,8-dihydro-8-oxoguanine (8-oxo-dGTP).</text>
</comment>
<comment type="similarity">
    <text evidence="3 14">Belongs to the Nth/MutY family.</text>
</comment>
<evidence type="ECO:0000256" key="5">
    <source>
        <dbReference type="ARBA" id="ARBA00022023"/>
    </source>
</evidence>
<dbReference type="PANTHER" id="PTHR42944:SF1">
    <property type="entry name" value="ADENINE DNA GLYCOSYLASE"/>
    <property type="match status" value="1"/>
</dbReference>
<dbReference type="Gene3D" id="1.10.1670.10">
    <property type="entry name" value="Helix-hairpin-Helix base-excision DNA repair enzymes (C-terminal)"/>
    <property type="match status" value="1"/>
</dbReference>
<evidence type="ECO:0000313" key="17">
    <source>
        <dbReference type="Proteomes" id="UP000294813"/>
    </source>
</evidence>
<dbReference type="SMART" id="SM00525">
    <property type="entry name" value="FES"/>
    <property type="match status" value="1"/>
</dbReference>
<keyword evidence="9" id="KW-0378">Hydrolase</keyword>
<keyword evidence="10 14" id="KW-0408">Iron</keyword>
<dbReference type="InterPro" id="IPR003651">
    <property type="entry name" value="Endonuclease3_FeS-loop_motif"/>
</dbReference>
<evidence type="ECO:0000256" key="9">
    <source>
        <dbReference type="ARBA" id="ARBA00022801"/>
    </source>
</evidence>
<accession>A0A4R2SAD3</accession>
<dbReference type="InterPro" id="IPR011257">
    <property type="entry name" value="DNA_glycosylase"/>
</dbReference>
<keyword evidence="13 14" id="KW-0326">Glycosidase</keyword>
<comment type="cofactor">
    <cofactor evidence="14">
        <name>[4Fe-4S] cluster</name>
        <dbReference type="ChEBI" id="CHEBI:49883"/>
    </cofactor>
    <text evidence="14">Binds 1 [4Fe-4S] cluster.</text>
</comment>
<keyword evidence="12" id="KW-0234">DNA repair</keyword>
<proteinExistence type="inferred from homology"/>
<dbReference type="FunFam" id="1.10.340.30:FF:000002">
    <property type="entry name" value="Adenine DNA glycosylase"/>
    <property type="match status" value="1"/>
</dbReference>
<dbReference type="GO" id="GO:0000701">
    <property type="term" value="F:purine-specific mismatch base pair DNA N-glycosylase activity"/>
    <property type="evidence" value="ECO:0007669"/>
    <property type="project" value="UniProtKB-EC"/>
</dbReference>
<comment type="caution">
    <text evidence="16">The sequence shown here is derived from an EMBL/GenBank/DDBJ whole genome shotgun (WGS) entry which is preliminary data.</text>
</comment>
<feature type="domain" description="HhH-GPD" evidence="15">
    <location>
        <begin position="53"/>
        <end position="207"/>
    </location>
</feature>
<evidence type="ECO:0000256" key="2">
    <source>
        <dbReference type="ARBA" id="ARBA00002933"/>
    </source>
</evidence>
<sequence>MTANRDVFLDEARAAKERLPWVEALLAWYQREKRDLPWRRTTDPYAIWVSEVMLQQTRVETVIPYYRNFLRLFPTVQVLAAAAEEQVLKAWEGLGYYRRVRHLYQAARLVVEAHQGKVPPEPTAFRALPGVGDYISGAVLSIAYGLREPAVDGNVCRVLARLQLWTEPVGSTKLLKQAQQLSREQLQRLADGEVADWTQALMELGALICLPKSPRCTHCPVAEHCQARSAGQAEELPLKKNRTTNRIVLRQLALIVDERGRILLVQRPEEGLLAGLWELPDWPSAMAPDGSELTTAGAEKESPHPASRRFTHVFSHLTWEVEVNLLHWQYQRLLPPSADVELRIAEEQAGYGTMPRWCDAHDLSRLPMHRLTQRILESYRAEGLLR</sequence>
<dbReference type="EC" id="3.2.2.31" evidence="4 14"/>
<dbReference type="CDD" id="cd00056">
    <property type="entry name" value="ENDO3c"/>
    <property type="match status" value="1"/>
</dbReference>
<dbReference type="InterPro" id="IPR029119">
    <property type="entry name" value="MutY_C"/>
</dbReference>
<evidence type="ECO:0000256" key="4">
    <source>
        <dbReference type="ARBA" id="ARBA00012045"/>
    </source>
</evidence>
<dbReference type="PANTHER" id="PTHR42944">
    <property type="entry name" value="ADENINE DNA GLYCOSYLASE"/>
    <property type="match status" value="1"/>
</dbReference>
<comment type="catalytic activity">
    <reaction evidence="1 14">
        <text>Hydrolyzes free adenine bases from 7,8-dihydro-8-oxoguanine:adenine mismatched double-stranded DNA, leaving an apurinic site.</text>
        <dbReference type="EC" id="3.2.2.31"/>
    </reaction>
</comment>
<dbReference type="PROSITE" id="PS00764">
    <property type="entry name" value="ENDONUCLEASE_III_1"/>
    <property type="match status" value="1"/>
</dbReference>
<dbReference type="Pfam" id="PF14815">
    <property type="entry name" value="NUDIX_4"/>
    <property type="match status" value="1"/>
</dbReference>
<dbReference type="GO" id="GO:0035485">
    <property type="term" value="F:adenine/guanine mispair binding"/>
    <property type="evidence" value="ECO:0007669"/>
    <property type="project" value="TreeGrafter"/>
</dbReference>
<dbReference type="InterPro" id="IPR044298">
    <property type="entry name" value="MIG/MutY"/>
</dbReference>
<dbReference type="Proteomes" id="UP000294813">
    <property type="component" value="Unassembled WGS sequence"/>
</dbReference>
<dbReference type="Gene3D" id="1.10.340.30">
    <property type="entry name" value="Hypothetical protein, domain 2"/>
    <property type="match status" value="1"/>
</dbReference>
<dbReference type="InterPro" id="IPR023170">
    <property type="entry name" value="HhH_base_excis_C"/>
</dbReference>
<evidence type="ECO:0000256" key="12">
    <source>
        <dbReference type="ARBA" id="ARBA00023204"/>
    </source>
</evidence>
<evidence type="ECO:0000256" key="1">
    <source>
        <dbReference type="ARBA" id="ARBA00000843"/>
    </source>
</evidence>
<keyword evidence="7" id="KW-0479">Metal-binding</keyword>
<dbReference type="Gene3D" id="3.90.79.10">
    <property type="entry name" value="Nucleoside Triphosphate Pyrophosphohydrolase"/>
    <property type="match status" value="1"/>
</dbReference>